<organism evidence="2 3">
    <name type="scientific">Metabacillus litoralis</name>
    <dbReference type="NCBI Taxonomy" id="152268"/>
    <lineage>
        <taxon>Bacteria</taxon>
        <taxon>Bacillati</taxon>
        <taxon>Bacillota</taxon>
        <taxon>Bacilli</taxon>
        <taxon>Bacillales</taxon>
        <taxon>Bacillaceae</taxon>
        <taxon>Metabacillus</taxon>
    </lineage>
</organism>
<gene>
    <name evidence="2" type="ORF">A6K24_07160</name>
</gene>
<keyword evidence="1" id="KW-1133">Transmembrane helix</keyword>
<keyword evidence="1" id="KW-0472">Membrane</keyword>
<comment type="caution">
    <text evidence="2">The sequence shown here is derived from an EMBL/GenBank/DDBJ whole genome shotgun (WGS) entry which is preliminary data.</text>
</comment>
<dbReference type="EMBL" id="LWSG01000034">
    <property type="protein sequence ID" value="OAS83880.1"/>
    <property type="molecule type" value="Genomic_DNA"/>
</dbReference>
<dbReference type="Proteomes" id="UP000078534">
    <property type="component" value="Unassembled WGS sequence"/>
</dbReference>
<dbReference type="Pfam" id="PF11151">
    <property type="entry name" value="DUF2929"/>
    <property type="match status" value="1"/>
</dbReference>
<keyword evidence="1" id="KW-0812">Transmembrane</keyword>
<dbReference type="RefSeq" id="WP_066336371.1">
    <property type="nucleotide sequence ID" value="NZ_LWSG01000034.1"/>
</dbReference>
<accession>A0A179SS84</accession>
<dbReference type="InterPro" id="IPR021324">
    <property type="entry name" value="DUF2929"/>
</dbReference>
<dbReference type="AlphaFoldDB" id="A0A179SS84"/>
<feature type="transmembrane region" description="Helical" evidence="1">
    <location>
        <begin position="33"/>
        <end position="52"/>
    </location>
</feature>
<reference evidence="3" key="1">
    <citation type="submission" date="2016-04" db="EMBL/GenBank/DDBJ databases">
        <authorList>
            <person name="Lyu Z."/>
            <person name="Lyu W."/>
        </authorList>
    </citation>
    <scope>NUCLEOTIDE SEQUENCE [LARGE SCALE GENOMIC DNA]</scope>
    <source>
        <strain evidence="3">C44</strain>
    </source>
</reference>
<dbReference type="OrthoDB" id="2440739at2"/>
<proteinExistence type="predicted"/>
<evidence type="ECO:0000313" key="2">
    <source>
        <dbReference type="EMBL" id="OAS83880.1"/>
    </source>
</evidence>
<evidence type="ECO:0008006" key="4">
    <source>
        <dbReference type="Google" id="ProtNLM"/>
    </source>
</evidence>
<evidence type="ECO:0000256" key="1">
    <source>
        <dbReference type="SAM" id="Phobius"/>
    </source>
</evidence>
<name>A0A179SS84_9BACI</name>
<keyword evidence="3" id="KW-1185">Reference proteome</keyword>
<sequence length="63" mass="7240">MRFFWTFFWGFLLIHMASYVVNSMTGGHYDFMAATILSVVAIVVIFIIAEVIPNEPVAKHDHH</sequence>
<evidence type="ECO:0000313" key="3">
    <source>
        <dbReference type="Proteomes" id="UP000078534"/>
    </source>
</evidence>
<dbReference type="STRING" id="152268.A6K24_07160"/>
<protein>
    <recommendedName>
        <fullName evidence="4">DUF2929 family protein</fullName>
    </recommendedName>
</protein>